<keyword evidence="3" id="KW-1185">Reference proteome</keyword>
<evidence type="ECO:0000313" key="3">
    <source>
        <dbReference type="Proteomes" id="UP000069632"/>
    </source>
</evidence>
<dbReference type="AlphaFoldDB" id="A0A128EFK8"/>
<evidence type="ECO:0000313" key="2">
    <source>
        <dbReference type="EMBL" id="CZE47706.1"/>
    </source>
</evidence>
<keyword evidence="1" id="KW-0472">Membrane</keyword>
<protein>
    <submittedName>
        <fullName evidence="2">Uncharacterized protein</fullName>
    </submittedName>
</protein>
<gene>
    <name evidence="2" type="ORF">ERS672216_01016</name>
</gene>
<proteinExistence type="predicted"/>
<accession>A0A128EFK8</accession>
<sequence>MPFILSFELIITLVACILTLLNWLISQRINVVDTRLKRLEESEKETKDFYKEIHNIKGKLDVIITFLQKNQKNP</sequence>
<keyword evidence="1" id="KW-1133">Transmembrane helix</keyword>
<evidence type="ECO:0000256" key="1">
    <source>
        <dbReference type="SAM" id="Phobius"/>
    </source>
</evidence>
<dbReference type="EMBL" id="FIZP01000004">
    <property type="protein sequence ID" value="CZE47706.1"/>
    <property type="molecule type" value="Genomic_DNA"/>
</dbReference>
<name>A0A128EFK8_9BACT</name>
<dbReference type="Proteomes" id="UP000069632">
    <property type="component" value="Unassembled WGS sequence"/>
</dbReference>
<keyword evidence="1" id="KW-0812">Transmembrane</keyword>
<dbReference type="RefSeq" id="WP_075540198.1">
    <property type="nucleotide sequence ID" value="NZ_CP053844.1"/>
</dbReference>
<organism evidence="2 3">
    <name type="scientific">Campylobacter geochelonis</name>
    <dbReference type="NCBI Taxonomy" id="1780362"/>
    <lineage>
        <taxon>Bacteria</taxon>
        <taxon>Pseudomonadati</taxon>
        <taxon>Campylobacterota</taxon>
        <taxon>Epsilonproteobacteria</taxon>
        <taxon>Campylobacterales</taxon>
        <taxon>Campylobacteraceae</taxon>
        <taxon>Campylobacter</taxon>
    </lineage>
</organism>
<reference evidence="2 3" key="1">
    <citation type="submission" date="2016-02" db="EMBL/GenBank/DDBJ databases">
        <authorList>
            <consortium name="Pathogen Informatics"/>
        </authorList>
    </citation>
    <scope>NUCLEOTIDE SEQUENCE [LARGE SCALE GENOMIC DNA]</scope>
    <source>
        <strain evidence="2 3">RC20</strain>
    </source>
</reference>
<feature type="transmembrane region" description="Helical" evidence="1">
    <location>
        <begin position="6"/>
        <end position="25"/>
    </location>
</feature>